<proteinExistence type="inferred from homology"/>
<dbReference type="Pfam" id="PF02423">
    <property type="entry name" value="OCD_Mu_crystall"/>
    <property type="match status" value="1"/>
</dbReference>
<dbReference type="NCBIfam" id="NF004793">
    <property type="entry name" value="PRK06141.1"/>
    <property type="match status" value="1"/>
</dbReference>
<dbReference type="AlphaFoldDB" id="A0A256FBS4"/>
<dbReference type="EMBL" id="NNRJ01000056">
    <property type="protein sequence ID" value="OYR12268.1"/>
    <property type="molecule type" value="Genomic_DNA"/>
</dbReference>
<dbReference type="SUPFAM" id="SSF51735">
    <property type="entry name" value="NAD(P)-binding Rossmann-fold domains"/>
    <property type="match status" value="1"/>
</dbReference>
<name>A0A256FBS4_9HYPH</name>
<dbReference type="Proteomes" id="UP000215590">
    <property type="component" value="Unassembled WGS sequence"/>
</dbReference>
<evidence type="ECO:0000256" key="1">
    <source>
        <dbReference type="ARBA" id="ARBA00008903"/>
    </source>
</evidence>
<evidence type="ECO:0000313" key="3">
    <source>
        <dbReference type="Proteomes" id="UP000215590"/>
    </source>
</evidence>
<protein>
    <submittedName>
        <fullName evidence="2">Ornithine cyclodeaminase/mu-crystallin family protein</fullName>
    </submittedName>
</protein>
<dbReference type="FunFam" id="3.40.50.720:FF:000311">
    <property type="entry name" value="Ornithine cyclodeaminase"/>
    <property type="match status" value="1"/>
</dbReference>
<dbReference type="InterPro" id="IPR003462">
    <property type="entry name" value="ODC_Mu_crystall"/>
</dbReference>
<dbReference type="Gene3D" id="3.30.1780.10">
    <property type="entry name" value="ornithine cyclodeaminase, domain 1"/>
    <property type="match status" value="1"/>
</dbReference>
<reference evidence="2 3" key="1">
    <citation type="submission" date="2017-07" db="EMBL/GenBank/DDBJ databases">
        <title>Phylogenetic study on the rhizospheric bacterium Ochrobactrum sp. A44.</title>
        <authorList>
            <person name="Krzyzanowska D.M."/>
            <person name="Ossowicki A."/>
            <person name="Rajewska M."/>
            <person name="Maciag T."/>
            <person name="Kaczynski Z."/>
            <person name="Czerwicka M."/>
            <person name="Jafra S."/>
        </authorList>
    </citation>
    <scope>NUCLEOTIDE SEQUENCE [LARGE SCALE GENOMIC DNA]</scope>
    <source>
        <strain evidence="2 3">DSM 7216</strain>
    </source>
</reference>
<comment type="similarity">
    <text evidence="1">Belongs to the ornithine cyclodeaminase/mu-crystallin family.</text>
</comment>
<dbReference type="PIRSF" id="PIRSF001439">
    <property type="entry name" value="CryM"/>
    <property type="match status" value="1"/>
</dbReference>
<dbReference type="GO" id="GO:0016491">
    <property type="term" value="F:oxidoreductase activity"/>
    <property type="evidence" value="ECO:0007669"/>
    <property type="project" value="UniProtKB-ARBA"/>
</dbReference>
<comment type="caution">
    <text evidence="2">The sequence shown here is derived from an EMBL/GenBank/DDBJ whole genome shotgun (WGS) entry which is preliminary data.</text>
</comment>
<dbReference type="PANTHER" id="PTHR13812:SF19">
    <property type="entry name" value="KETIMINE REDUCTASE MU-CRYSTALLIN"/>
    <property type="match status" value="1"/>
</dbReference>
<accession>A0A256FBS4</accession>
<evidence type="ECO:0000313" key="2">
    <source>
        <dbReference type="EMBL" id="OYR12268.1"/>
    </source>
</evidence>
<dbReference type="Gene3D" id="3.40.50.720">
    <property type="entry name" value="NAD(P)-binding Rossmann-like Domain"/>
    <property type="match status" value="1"/>
</dbReference>
<dbReference type="InterPro" id="IPR023401">
    <property type="entry name" value="ODC_N"/>
</dbReference>
<dbReference type="GO" id="GO:0005737">
    <property type="term" value="C:cytoplasm"/>
    <property type="evidence" value="ECO:0007669"/>
    <property type="project" value="TreeGrafter"/>
</dbReference>
<sequence>MTVASSPLMISFDAASRLLPMAELIKVLRNAFIAGCEAPQRHHHTIPIQGEPDATLLLMPSWQQKSAEGGYLGVKVVTVFPGNAHRGIPGLTSCYLLFDSGTGIQLATIDGNAITTRRTVAVSALAASYLAREDAEHLLVLGSGRVASLLPEAYASVRNIRCVGVWDIDISSAERMVKRLQEAGFEAYVATKLKDSVQEADIVTCATLATSPIIRGEWLRPGTHVDLIGAFTPNMRESDDDTLVRSTVYVDTEEALHEAGDFTQSIDSGAFIPSRLAGTLRELCGGHVASRSSYEQITSFKAVGTALADLAAASMAYELMLHSPNGF</sequence>
<keyword evidence="3" id="KW-1185">Reference proteome</keyword>
<dbReference type="RefSeq" id="WP_235818153.1">
    <property type="nucleotide sequence ID" value="NZ_NNRJ01000056.1"/>
</dbReference>
<dbReference type="InterPro" id="IPR036291">
    <property type="entry name" value="NAD(P)-bd_dom_sf"/>
</dbReference>
<gene>
    <name evidence="2" type="ORF">CEV31_3608</name>
</gene>
<dbReference type="PANTHER" id="PTHR13812">
    <property type="entry name" value="KETIMINE REDUCTASE MU-CRYSTALLIN"/>
    <property type="match status" value="1"/>
</dbReference>
<organism evidence="2 3">
    <name type="scientific">Brucella thiophenivorans</name>
    <dbReference type="NCBI Taxonomy" id="571255"/>
    <lineage>
        <taxon>Bacteria</taxon>
        <taxon>Pseudomonadati</taxon>
        <taxon>Pseudomonadota</taxon>
        <taxon>Alphaproteobacteria</taxon>
        <taxon>Hyphomicrobiales</taxon>
        <taxon>Brucellaceae</taxon>
        <taxon>Brucella/Ochrobactrum group</taxon>
        <taxon>Brucella</taxon>
    </lineage>
</organism>
<dbReference type="GO" id="GO:0019752">
    <property type="term" value="P:carboxylic acid metabolic process"/>
    <property type="evidence" value="ECO:0007669"/>
    <property type="project" value="UniProtKB-ARBA"/>
</dbReference>